<dbReference type="VEuPathDB" id="FungiDB:BDEG_26857"/>
<dbReference type="InterPro" id="IPR006766">
    <property type="entry name" value="EXORDIUM-like"/>
</dbReference>
<evidence type="ECO:0000256" key="4">
    <source>
        <dbReference type="ARBA" id="ARBA00023591"/>
    </source>
</evidence>
<evidence type="ECO:0000256" key="5">
    <source>
        <dbReference type="SAM" id="SignalP"/>
    </source>
</evidence>
<name>A0A177WUD2_BATDL</name>
<dbReference type="eggNOG" id="ENOG502QQ2C">
    <property type="taxonomic scope" value="Eukaryota"/>
</dbReference>
<evidence type="ECO:0000313" key="7">
    <source>
        <dbReference type="Proteomes" id="UP000077115"/>
    </source>
</evidence>
<feature type="signal peptide" evidence="5">
    <location>
        <begin position="1"/>
        <end position="24"/>
    </location>
</feature>
<evidence type="ECO:0008006" key="8">
    <source>
        <dbReference type="Google" id="ProtNLM"/>
    </source>
</evidence>
<evidence type="ECO:0000256" key="1">
    <source>
        <dbReference type="ARBA" id="ARBA00004613"/>
    </source>
</evidence>
<evidence type="ECO:0000256" key="3">
    <source>
        <dbReference type="ARBA" id="ARBA00022729"/>
    </source>
</evidence>
<proteinExistence type="inferred from homology"/>
<dbReference type="Proteomes" id="UP000077115">
    <property type="component" value="Unassembled WGS sequence"/>
</dbReference>
<dbReference type="Pfam" id="PF04674">
    <property type="entry name" value="Phi_1"/>
    <property type="match status" value="1"/>
</dbReference>
<accession>A0A177WUD2</accession>
<protein>
    <recommendedName>
        <fullName evidence="8">Phosphate-induced protein 1</fullName>
    </recommendedName>
</protein>
<comment type="subcellular location">
    <subcellularLocation>
        <location evidence="1">Secreted</location>
    </subcellularLocation>
</comment>
<dbReference type="PANTHER" id="PTHR31279:SF58">
    <property type="entry name" value="PROTEIN EXORDIUM-LIKE 2"/>
    <property type="match status" value="1"/>
</dbReference>
<reference evidence="6 7" key="1">
    <citation type="submission" date="2006-10" db="EMBL/GenBank/DDBJ databases">
        <title>The Genome Sequence of Batrachochytrium dendrobatidis JEL423.</title>
        <authorList>
            <consortium name="The Broad Institute Genome Sequencing Platform"/>
            <person name="Birren B."/>
            <person name="Lander E."/>
            <person name="Galagan J."/>
            <person name="Cuomo C."/>
            <person name="Devon K."/>
            <person name="Jaffe D."/>
            <person name="Butler J."/>
            <person name="Alvarez P."/>
            <person name="Gnerre S."/>
            <person name="Grabherr M."/>
            <person name="Kleber M."/>
            <person name="Mauceli E."/>
            <person name="Brockman W."/>
            <person name="Young S."/>
            <person name="LaButti K."/>
            <person name="Sykes S."/>
            <person name="DeCaprio D."/>
            <person name="Crawford M."/>
            <person name="Koehrsen M."/>
            <person name="Engels R."/>
            <person name="Montgomery P."/>
            <person name="Pearson M."/>
            <person name="Howarth C."/>
            <person name="Larson L."/>
            <person name="White J."/>
            <person name="O'Leary S."/>
            <person name="Kodira C."/>
            <person name="Zeng Q."/>
            <person name="Yandava C."/>
            <person name="Alvarado L."/>
            <person name="Longcore J."/>
            <person name="James T."/>
        </authorList>
    </citation>
    <scope>NUCLEOTIDE SEQUENCE [LARGE SCALE GENOMIC DNA]</scope>
    <source>
        <strain evidence="6 7">JEL423</strain>
    </source>
</reference>
<organism evidence="6 7">
    <name type="scientific">Batrachochytrium dendrobatidis (strain JEL423)</name>
    <dbReference type="NCBI Taxonomy" id="403673"/>
    <lineage>
        <taxon>Eukaryota</taxon>
        <taxon>Fungi</taxon>
        <taxon>Fungi incertae sedis</taxon>
        <taxon>Chytridiomycota</taxon>
        <taxon>Chytridiomycota incertae sedis</taxon>
        <taxon>Chytridiomycetes</taxon>
        <taxon>Rhizophydiales</taxon>
        <taxon>Rhizophydiales incertae sedis</taxon>
        <taxon>Batrachochytrium</taxon>
    </lineage>
</organism>
<dbReference type="OrthoDB" id="2146479at2759"/>
<feature type="chain" id="PRO_5008077894" description="Phosphate-induced protein 1" evidence="5">
    <location>
        <begin position="25"/>
        <end position="304"/>
    </location>
</feature>
<sequence>MVVAITAVRILLWSALFWVVQTRAHRKPRFSKNITYELGAPVITNQVDVYYIYYGNWTPSQKALVEDFTNGLGASSWWGIMTKYYYQATASSVKIPIKGSVSLSGAVADPNYTLGRSLSGSALTNIIYSYTSTGRLPLNTQTGVYFVLTSSDVNVSHVDTAQGDTEVFCEDYCGFHNTARLQSGDVINYGHTGDATHCPGNGCTPAMNLQASPNGDIGVDAAVSVIAHELAEAVSNPDPMGSRAWQDMLSAENGDKCAFVFGETSTNANGASYNMGWGQRKFLVQQNWDPEVQACVSGYDRNLR</sequence>
<dbReference type="AlphaFoldDB" id="A0A177WUD2"/>
<evidence type="ECO:0000313" key="6">
    <source>
        <dbReference type="EMBL" id="OAJ43502.1"/>
    </source>
</evidence>
<dbReference type="GO" id="GO:0005576">
    <property type="term" value="C:extracellular region"/>
    <property type="evidence" value="ECO:0007669"/>
    <property type="project" value="UniProtKB-SubCell"/>
</dbReference>
<gene>
    <name evidence="6" type="ORF">BDEG_26857</name>
</gene>
<reference evidence="6 7" key="2">
    <citation type="submission" date="2016-05" db="EMBL/GenBank/DDBJ databases">
        <title>Lineage-specific infection strategies underlie the spectrum of fungal disease in amphibians.</title>
        <authorList>
            <person name="Cuomo C.A."/>
            <person name="Farrer R.A."/>
            <person name="James T."/>
            <person name="Longcore J."/>
            <person name="Birren B."/>
        </authorList>
    </citation>
    <scope>NUCLEOTIDE SEQUENCE [LARGE SCALE GENOMIC DNA]</scope>
    <source>
        <strain evidence="6 7">JEL423</strain>
    </source>
</reference>
<keyword evidence="3 5" id="KW-0732">Signal</keyword>
<keyword evidence="2" id="KW-0964">Secreted</keyword>
<comment type="similarity">
    <text evidence="4">Belongs to the EXORDIUM family.</text>
</comment>
<evidence type="ECO:0000256" key="2">
    <source>
        <dbReference type="ARBA" id="ARBA00022525"/>
    </source>
</evidence>
<dbReference type="EMBL" id="DS022310">
    <property type="protein sequence ID" value="OAJ43502.1"/>
    <property type="molecule type" value="Genomic_DNA"/>
</dbReference>
<dbReference type="PANTHER" id="PTHR31279">
    <property type="entry name" value="PROTEIN EXORDIUM-LIKE 5"/>
    <property type="match status" value="1"/>
</dbReference>